<evidence type="ECO:0000256" key="2">
    <source>
        <dbReference type="ARBA" id="ARBA00022487"/>
    </source>
</evidence>
<dbReference type="SUPFAM" id="SSF53474">
    <property type="entry name" value="alpha/beta-Hydrolases"/>
    <property type="match status" value="1"/>
</dbReference>
<dbReference type="PANTHER" id="PTHR11559">
    <property type="entry name" value="CARBOXYLESTERASE"/>
    <property type="match status" value="1"/>
</dbReference>
<dbReference type="AlphaFoldDB" id="T1GN20"/>
<evidence type="ECO:0000313" key="8">
    <source>
        <dbReference type="EnsemblMetazoa" id="MESCA004959-PA"/>
    </source>
</evidence>
<accession>T1GN20</accession>
<dbReference type="EC" id="3.1.1.-" evidence="6"/>
<dbReference type="PROSITE" id="PS00122">
    <property type="entry name" value="CARBOXYLESTERASE_B_1"/>
    <property type="match status" value="1"/>
</dbReference>
<keyword evidence="4" id="KW-1015">Disulfide bond</keyword>
<dbReference type="Gene3D" id="3.40.50.1820">
    <property type="entry name" value="alpha/beta hydrolase"/>
    <property type="match status" value="1"/>
</dbReference>
<dbReference type="EnsemblMetazoa" id="MESCA004959-RA">
    <property type="protein sequence ID" value="MESCA004959-PA"/>
    <property type="gene ID" value="MESCA004959"/>
</dbReference>
<reference evidence="9" key="1">
    <citation type="submission" date="2013-02" db="EMBL/GenBank/DDBJ databases">
        <authorList>
            <person name="Hughes D."/>
        </authorList>
    </citation>
    <scope>NUCLEOTIDE SEQUENCE</scope>
    <source>
        <strain>Durham</strain>
        <strain evidence="9">NC isolate 2 -- Noor lab</strain>
    </source>
</reference>
<dbReference type="EMBL" id="CAQQ02054643">
    <property type="status" value="NOT_ANNOTATED_CDS"/>
    <property type="molecule type" value="Genomic_DNA"/>
</dbReference>
<feature type="domain" description="Carboxylesterase type B" evidence="7">
    <location>
        <begin position="1"/>
        <end position="278"/>
    </location>
</feature>
<sequence>MVWFHGGGWECGSGISDFYGPDHLLDKDIVYVSGNFRLGPLGFLSTETLDCPGNNGMKDQVEILKWVKENIARFGGDPNSVTIFGESAGGASVTYHMMSKLSKGLFHKGIAQSGTYHNPWAQPAHKGVAARRAYKLAKLLHCENSENDWQRMLDCMRKLPADAVTAKLYDFYEWDYEPMIPFPLAVEPNHPGAFLTEYPRDIDHSKLHSLSIPLMAGATSGEGAMRSAAYLNNPELLKAMKEKYKHILPIMLNYDHHDIDKQKEVTAAIDKFYFKNGHNYHMGDHDNFTDVSN</sequence>
<dbReference type="InterPro" id="IPR002018">
    <property type="entry name" value="CarbesteraseB"/>
</dbReference>
<keyword evidence="3 6" id="KW-0378">Hydrolase</keyword>
<dbReference type="InterPro" id="IPR029058">
    <property type="entry name" value="AB_hydrolase_fold"/>
</dbReference>
<reference evidence="8" key="2">
    <citation type="submission" date="2015-06" db="UniProtKB">
        <authorList>
            <consortium name="EnsemblMetazoa"/>
        </authorList>
    </citation>
    <scope>IDENTIFICATION</scope>
</reference>
<dbReference type="InterPro" id="IPR019826">
    <property type="entry name" value="Carboxylesterase_B_AS"/>
</dbReference>
<organism evidence="8 9">
    <name type="scientific">Megaselia scalaris</name>
    <name type="common">Humpbacked fly</name>
    <name type="synonym">Phora scalaris</name>
    <dbReference type="NCBI Taxonomy" id="36166"/>
    <lineage>
        <taxon>Eukaryota</taxon>
        <taxon>Metazoa</taxon>
        <taxon>Ecdysozoa</taxon>
        <taxon>Arthropoda</taxon>
        <taxon>Hexapoda</taxon>
        <taxon>Insecta</taxon>
        <taxon>Pterygota</taxon>
        <taxon>Neoptera</taxon>
        <taxon>Endopterygota</taxon>
        <taxon>Diptera</taxon>
        <taxon>Brachycera</taxon>
        <taxon>Muscomorpha</taxon>
        <taxon>Platypezoidea</taxon>
        <taxon>Phoridae</taxon>
        <taxon>Megaseliini</taxon>
        <taxon>Megaselia</taxon>
    </lineage>
</organism>
<evidence type="ECO:0000259" key="7">
    <source>
        <dbReference type="Pfam" id="PF00135"/>
    </source>
</evidence>
<dbReference type="HOGENOM" id="CLU_006586_13_2_1"/>
<proteinExistence type="inferred from homology"/>
<dbReference type="GO" id="GO:0052689">
    <property type="term" value="F:carboxylic ester hydrolase activity"/>
    <property type="evidence" value="ECO:0007669"/>
    <property type="project" value="UniProtKB-KW"/>
</dbReference>
<dbReference type="Pfam" id="PF00135">
    <property type="entry name" value="COesterase"/>
    <property type="match status" value="1"/>
</dbReference>
<dbReference type="OMA" id="EYPRDID"/>
<dbReference type="STRING" id="36166.T1GN20"/>
<keyword evidence="2" id="KW-0719">Serine esterase</keyword>
<dbReference type="EMBL" id="CAQQ02054642">
    <property type="status" value="NOT_ANNOTATED_CDS"/>
    <property type="molecule type" value="Genomic_DNA"/>
</dbReference>
<evidence type="ECO:0000256" key="5">
    <source>
        <dbReference type="ARBA" id="ARBA00023180"/>
    </source>
</evidence>
<keyword evidence="9" id="KW-1185">Reference proteome</keyword>
<dbReference type="EMBL" id="CAQQ02054641">
    <property type="status" value="NOT_ANNOTATED_CDS"/>
    <property type="molecule type" value="Genomic_DNA"/>
</dbReference>
<evidence type="ECO:0000256" key="6">
    <source>
        <dbReference type="RuleBase" id="RU361235"/>
    </source>
</evidence>
<dbReference type="InterPro" id="IPR050309">
    <property type="entry name" value="Type-B_Carboxylest/Lipase"/>
</dbReference>
<evidence type="ECO:0000256" key="4">
    <source>
        <dbReference type="ARBA" id="ARBA00023157"/>
    </source>
</evidence>
<name>T1GN20_MEGSC</name>
<evidence type="ECO:0000256" key="1">
    <source>
        <dbReference type="ARBA" id="ARBA00005964"/>
    </source>
</evidence>
<evidence type="ECO:0000256" key="3">
    <source>
        <dbReference type="ARBA" id="ARBA00022801"/>
    </source>
</evidence>
<dbReference type="Proteomes" id="UP000015102">
    <property type="component" value="Unassembled WGS sequence"/>
</dbReference>
<keyword evidence="5" id="KW-0325">Glycoprotein</keyword>
<evidence type="ECO:0000313" key="9">
    <source>
        <dbReference type="Proteomes" id="UP000015102"/>
    </source>
</evidence>
<protein>
    <recommendedName>
        <fullName evidence="6">Carboxylic ester hydrolase</fullName>
        <ecNumber evidence="6">3.1.1.-</ecNumber>
    </recommendedName>
</protein>
<comment type="similarity">
    <text evidence="1 6">Belongs to the type-B carboxylesterase/lipase family.</text>
</comment>
<dbReference type="EMBL" id="CAQQ02054640">
    <property type="status" value="NOT_ANNOTATED_CDS"/>
    <property type="molecule type" value="Genomic_DNA"/>
</dbReference>